<evidence type="ECO:0008006" key="7">
    <source>
        <dbReference type="Google" id="ProtNLM"/>
    </source>
</evidence>
<sequence length="261" mass="29005">MTTYTTTTGEARPVQTTRTDPIGVLPLHAELYLLAHDDDTGKQLINEQTLAIGLAGALLLELWFTKHIYIGWGFDTWKQQWYEAPGQLAVAKSGPTANSLTDAALAAVERVARIHTSGDALRTWLRGFAANDLPERVRANLIMIGLLRRTQVSRWGGLVKTETYLPVHHRYAVRARAHVKDAVAYHERQGRHRTSPDDQTVALCGLTAALELAEFLYDGRSTRELTQWLRYVVEQHDEATVRAVVTAVDAGRGDLAVAAMR</sequence>
<reference evidence="5 6" key="1">
    <citation type="submission" date="2021-01" db="EMBL/GenBank/DDBJ databases">
        <title>Whole genome shotgun sequence of Asanoa iriomotensis NBRC 100142.</title>
        <authorList>
            <person name="Komaki H."/>
            <person name="Tamura T."/>
        </authorList>
    </citation>
    <scope>NUCLEOTIDE SEQUENCE [LARGE SCALE GENOMIC DNA]</scope>
    <source>
        <strain evidence="5 6">NBRC 100142</strain>
    </source>
</reference>
<dbReference type="InterPro" id="IPR008628">
    <property type="entry name" value="GPP34-like"/>
</dbReference>
<dbReference type="RefSeq" id="WP_344387227.1">
    <property type="nucleotide sequence ID" value="NZ_BAAALU010000018.1"/>
</dbReference>
<evidence type="ECO:0000313" key="5">
    <source>
        <dbReference type="EMBL" id="GIF61230.1"/>
    </source>
</evidence>
<dbReference type="InterPro" id="IPR038261">
    <property type="entry name" value="GPP34-like_sf"/>
</dbReference>
<organism evidence="5 6">
    <name type="scientific">Asanoa iriomotensis</name>
    <dbReference type="NCBI Taxonomy" id="234613"/>
    <lineage>
        <taxon>Bacteria</taxon>
        <taxon>Bacillati</taxon>
        <taxon>Actinomycetota</taxon>
        <taxon>Actinomycetes</taxon>
        <taxon>Micromonosporales</taxon>
        <taxon>Micromonosporaceae</taxon>
        <taxon>Asanoa</taxon>
    </lineage>
</organism>
<proteinExistence type="predicted"/>
<keyword evidence="2" id="KW-0333">Golgi apparatus</keyword>
<dbReference type="Pfam" id="PF05719">
    <property type="entry name" value="GPP34"/>
    <property type="match status" value="1"/>
</dbReference>
<evidence type="ECO:0000256" key="3">
    <source>
        <dbReference type="ARBA" id="ARBA00023121"/>
    </source>
</evidence>
<keyword evidence="6" id="KW-1185">Reference proteome</keyword>
<evidence type="ECO:0000313" key="6">
    <source>
        <dbReference type="Proteomes" id="UP000624325"/>
    </source>
</evidence>
<name>A0ABQ4CEP3_9ACTN</name>
<dbReference type="EMBL" id="BONC01000094">
    <property type="protein sequence ID" value="GIF61230.1"/>
    <property type="molecule type" value="Genomic_DNA"/>
</dbReference>
<keyword evidence="3" id="KW-0446">Lipid-binding</keyword>
<gene>
    <name evidence="5" type="ORF">Air01nite_73250</name>
</gene>
<protein>
    <recommendedName>
        <fullName evidence="7">Golgi phosphoprotein 3 GPP34</fullName>
    </recommendedName>
</protein>
<dbReference type="Gene3D" id="1.10.3630.10">
    <property type="entry name" value="yeast vps74-n-term truncation variant domain like"/>
    <property type="match status" value="1"/>
</dbReference>
<evidence type="ECO:0000256" key="4">
    <source>
        <dbReference type="ARBA" id="ARBA00023136"/>
    </source>
</evidence>
<evidence type="ECO:0000256" key="1">
    <source>
        <dbReference type="ARBA" id="ARBA00004255"/>
    </source>
</evidence>
<comment type="subcellular location">
    <subcellularLocation>
        <location evidence="1">Golgi apparatus membrane</location>
        <topology evidence="1">Peripheral membrane protein</topology>
        <orientation evidence="1">Cytoplasmic side</orientation>
    </subcellularLocation>
</comment>
<comment type="caution">
    <text evidence="5">The sequence shown here is derived from an EMBL/GenBank/DDBJ whole genome shotgun (WGS) entry which is preliminary data.</text>
</comment>
<dbReference type="Proteomes" id="UP000624325">
    <property type="component" value="Unassembled WGS sequence"/>
</dbReference>
<keyword evidence="4" id="KW-0472">Membrane</keyword>
<accession>A0ABQ4CEP3</accession>
<evidence type="ECO:0000256" key="2">
    <source>
        <dbReference type="ARBA" id="ARBA00023034"/>
    </source>
</evidence>